<dbReference type="Proteomes" id="UP000011863">
    <property type="component" value="Chromosome"/>
</dbReference>
<keyword evidence="4" id="KW-1185">Reference proteome</keyword>
<name>A0A6C7EBL9_ILUCY</name>
<dbReference type="AlphaFoldDB" id="A0A6C7EBL9"/>
<proteinExistence type="predicted"/>
<evidence type="ECO:0000256" key="2">
    <source>
        <dbReference type="SAM" id="Phobius"/>
    </source>
</evidence>
<dbReference type="EMBL" id="AP012057">
    <property type="protein sequence ID" value="BAN03780.1"/>
    <property type="molecule type" value="Genomic_DNA"/>
</dbReference>
<keyword evidence="2" id="KW-1133">Transmembrane helix</keyword>
<evidence type="ECO:0008006" key="5">
    <source>
        <dbReference type="Google" id="ProtNLM"/>
    </source>
</evidence>
<sequence>MSGAHEAPQAVGAIGRIIGLLAGLVLLAANLGTVDVDVLVVSIPVPLSLLALAAGGGGAFAALRWNAARIAAERDRRERRREMDRLLGRRSSAAVRH</sequence>
<accession>A0A6C7EBL9</accession>
<feature type="transmembrane region" description="Helical" evidence="2">
    <location>
        <begin position="43"/>
        <end position="67"/>
    </location>
</feature>
<feature type="region of interest" description="Disordered" evidence="1">
    <location>
        <begin position="76"/>
        <end position="97"/>
    </location>
</feature>
<feature type="compositionally biased region" description="Basic and acidic residues" evidence="1">
    <location>
        <begin position="76"/>
        <end position="87"/>
    </location>
</feature>
<protein>
    <recommendedName>
        <fullName evidence="5">Lipopolysaccharide assembly protein A domain-containing protein</fullName>
    </recommendedName>
</protein>
<evidence type="ECO:0000313" key="3">
    <source>
        <dbReference type="EMBL" id="BAN03780.1"/>
    </source>
</evidence>
<keyword evidence="2" id="KW-0812">Transmembrane</keyword>
<feature type="transmembrane region" description="Helical" evidence="2">
    <location>
        <begin position="12"/>
        <end position="31"/>
    </location>
</feature>
<evidence type="ECO:0000256" key="1">
    <source>
        <dbReference type="SAM" id="MobiDB-lite"/>
    </source>
</evidence>
<gene>
    <name evidence="3" type="ORF">YM304_34660</name>
</gene>
<dbReference type="KEGG" id="aym:YM304_34660"/>
<organism evidence="3 4">
    <name type="scientific">Ilumatobacter coccineus (strain NBRC 103263 / KCTC 29153 / YM16-304)</name>
    <dbReference type="NCBI Taxonomy" id="1313172"/>
    <lineage>
        <taxon>Bacteria</taxon>
        <taxon>Bacillati</taxon>
        <taxon>Actinomycetota</taxon>
        <taxon>Acidimicrobiia</taxon>
        <taxon>Acidimicrobiales</taxon>
        <taxon>Ilumatobacteraceae</taxon>
        <taxon>Ilumatobacter</taxon>
    </lineage>
</organism>
<evidence type="ECO:0000313" key="4">
    <source>
        <dbReference type="Proteomes" id="UP000011863"/>
    </source>
</evidence>
<keyword evidence="2" id="KW-0472">Membrane</keyword>
<reference evidence="3 4" key="1">
    <citation type="journal article" date="2013" name="Int. J. Syst. Evol. Microbiol.">
        <title>Ilumatobacter nonamiense sp. nov. and Ilumatobacter coccineum sp. nov., isolated from seashore sand.</title>
        <authorList>
            <person name="Matsumoto A."/>
            <person name="Kasai H."/>
            <person name="Matsuo Y."/>
            <person name="Shizuri Y."/>
            <person name="Ichikawa N."/>
            <person name="Fujita N."/>
            <person name="Omura S."/>
            <person name="Takahashi Y."/>
        </authorList>
    </citation>
    <scope>NUCLEOTIDE SEQUENCE [LARGE SCALE GENOMIC DNA]</scope>
    <source>
        <strain evidence="4">NBRC 103263 / KCTC 29153 / YM16-304</strain>
    </source>
</reference>
<dbReference type="RefSeq" id="WP_015443027.1">
    <property type="nucleotide sequence ID" value="NC_020520.1"/>
</dbReference>